<name>A0A3S4ZPB2_9PLAT</name>
<proteinExistence type="predicted"/>
<dbReference type="Proteomes" id="UP000784294">
    <property type="component" value="Unassembled WGS sequence"/>
</dbReference>
<evidence type="ECO:0000313" key="1">
    <source>
        <dbReference type="EMBL" id="VEL16483.1"/>
    </source>
</evidence>
<gene>
    <name evidence="1" type="ORF">PXEA_LOCUS9923</name>
</gene>
<accession>A0A3S4ZPB2</accession>
<protein>
    <submittedName>
        <fullName evidence="1">Uncharacterized protein</fullName>
    </submittedName>
</protein>
<reference evidence="1" key="1">
    <citation type="submission" date="2018-11" db="EMBL/GenBank/DDBJ databases">
        <authorList>
            <consortium name="Pathogen Informatics"/>
        </authorList>
    </citation>
    <scope>NUCLEOTIDE SEQUENCE</scope>
</reference>
<comment type="caution">
    <text evidence="1">The sequence shown here is derived from an EMBL/GenBank/DDBJ whole genome shotgun (WGS) entry which is preliminary data.</text>
</comment>
<keyword evidence="2" id="KW-1185">Reference proteome</keyword>
<evidence type="ECO:0000313" key="2">
    <source>
        <dbReference type="Proteomes" id="UP000784294"/>
    </source>
</evidence>
<organism evidence="1 2">
    <name type="scientific">Protopolystoma xenopodis</name>
    <dbReference type="NCBI Taxonomy" id="117903"/>
    <lineage>
        <taxon>Eukaryota</taxon>
        <taxon>Metazoa</taxon>
        <taxon>Spiralia</taxon>
        <taxon>Lophotrochozoa</taxon>
        <taxon>Platyhelminthes</taxon>
        <taxon>Monogenea</taxon>
        <taxon>Polyopisthocotylea</taxon>
        <taxon>Polystomatidea</taxon>
        <taxon>Polystomatidae</taxon>
        <taxon>Protopolystoma</taxon>
    </lineage>
</organism>
<sequence length="129" mass="14217">MTELHAAKKAGIKICLPSDSSRRTGGQMFNADSSNVNATSKDTSVVQLTRLNRHGAEIPVYLGGKASEGGSKNRHHRASTNWEIAELVREEKLSMADESDKQFVRLAAKVATFTPRLNLHRCLISINRD</sequence>
<dbReference type="AlphaFoldDB" id="A0A3S4ZPB2"/>
<dbReference type="EMBL" id="CAAALY010028620">
    <property type="protein sequence ID" value="VEL16483.1"/>
    <property type="molecule type" value="Genomic_DNA"/>
</dbReference>